<sequence length="170" mass="19207">MMMQAPVNISEARAVAFDLSDLPDLSATPCRRIWLSQRQPIWTLVDAVDYAWLSANVWNVWHAGTGRGDSWMLYAKRNVGPSRSTVRMHREIMIAADPGRDEAFLAAHVVDHINGQTLDNRRCNLRWATKRDNAICRRTRGTAPTLDAIVRQIVADALQGARQLEDIPFD</sequence>
<dbReference type="Pfam" id="PF13392">
    <property type="entry name" value="HNH_3"/>
    <property type="match status" value="1"/>
</dbReference>
<evidence type="ECO:0000313" key="3">
    <source>
        <dbReference type="Proteomes" id="UP000063308"/>
    </source>
</evidence>
<dbReference type="Gene3D" id="3.90.75.20">
    <property type="match status" value="1"/>
</dbReference>
<name>A0A0E3VWZ6_9BRAD</name>
<feature type="domain" description="HNH nuclease" evidence="1">
    <location>
        <begin position="108"/>
        <end position="134"/>
    </location>
</feature>
<dbReference type="Proteomes" id="UP000063308">
    <property type="component" value="Chromosome"/>
</dbReference>
<dbReference type="InterPro" id="IPR044925">
    <property type="entry name" value="His-Me_finger_sf"/>
</dbReference>
<accession>A0A0E3VWZ6</accession>
<evidence type="ECO:0000259" key="1">
    <source>
        <dbReference type="Pfam" id="PF13392"/>
    </source>
</evidence>
<protein>
    <recommendedName>
        <fullName evidence="1">HNH nuclease domain-containing protein</fullName>
    </recommendedName>
</protein>
<dbReference type="InterPro" id="IPR003615">
    <property type="entry name" value="HNH_nuc"/>
</dbReference>
<dbReference type="SUPFAM" id="SSF54060">
    <property type="entry name" value="His-Me finger endonucleases"/>
    <property type="match status" value="1"/>
</dbReference>
<gene>
    <name evidence="2" type="ORF">NK6_8626</name>
</gene>
<reference evidence="2 3" key="1">
    <citation type="submission" date="2014-11" db="EMBL/GenBank/DDBJ databases">
        <title>Symbiosis island explosion on the genome of extra-slow-growing strains of soybean bradyrhizobia with massive insertion sequences.</title>
        <authorList>
            <person name="Iida T."/>
            <person name="Minamisawa K."/>
        </authorList>
    </citation>
    <scope>NUCLEOTIDE SEQUENCE [LARGE SCALE GENOMIC DNA]</scope>
    <source>
        <strain evidence="2 3">NK6</strain>
    </source>
</reference>
<dbReference type="EMBL" id="AP014685">
    <property type="protein sequence ID" value="BAR61775.1"/>
    <property type="molecule type" value="Genomic_DNA"/>
</dbReference>
<organism evidence="2 3">
    <name type="scientific">Bradyrhizobium diazoefficiens</name>
    <dbReference type="NCBI Taxonomy" id="1355477"/>
    <lineage>
        <taxon>Bacteria</taxon>
        <taxon>Pseudomonadati</taxon>
        <taxon>Pseudomonadota</taxon>
        <taxon>Alphaproteobacteria</taxon>
        <taxon>Hyphomicrobiales</taxon>
        <taxon>Nitrobacteraceae</taxon>
        <taxon>Bradyrhizobium</taxon>
    </lineage>
</organism>
<proteinExistence type="predicted"/>
<evidence type="ECO:0000313" key="2">
    <source>
        <dbReference type="EMBL" id="BAR61775.1"/>
    </source>
</evidence>
<dbReference type="AlphaFoldDB" id="A0A0E3VWZ6"/>